<organism evidence="2 3">
    <name type="scientific">Leptospira ryugenii</name>
    <dbReference type="NCBI Taxonomy" id="1917863"/>
    <lineage>
        <taxon>Bacteria</taxon>
        <taxon>Pseudomonadati</taxon>
        <taxon>Spirochaetota</taxon>
        <taxon>Spirochaetia</taxon>
        <taxon>Leptospirales</taxon>
        <taxon>Leptospiraceae</taxon>
        <taxon>Leptospira</taxon>
    </lineage>
</organism>
<comment type="caution">
    <text evidence="2">The sequence shown here is derived from an EMBL/GenBank/DDBJ whole genome shotgun (WGS) entry which is preliminary data.</text>
</comment>
<keyword evidence="3" id="KW-1185">Reference proteome</keyword>
<evidence type="ECO:0000313" key="3">
    <source>
        <dbReference type="Proteomes" id="UP000245133"/>
    </source>
</evidence>
<dbReference type="EMBL" id="BFBB01000005">
    <property type="protein sequence ID" value="GBF50645.1"/>
    <property type="molecule type" value="Genomic_DNA"/>
</dbReference>
<keyword evidence="2" id="KW-0560">Oxidoreductase</keyword>
<protein>
    <submittedName>
        <fullName evidence="2">Luciferase-like monooxygenase</fullName>
    </submittedName>
</protein>
<evidence type="ECO:0000313" key="2">
    <source>
        <dbReference type="EMBL" id="GBF50645.1"/>
    </source>
</evidence>
<gene>
    <name evidence="2" type="ORF">LPTSP4_21710</name>
</gene>
<dbReference type="Proteomes" id="UP000245133">
    <property type="component" value="Unassembled WGS sequence"/>
</dbReference>
<sequence>MFALSPPFYEPLPAQKPKPLGNGGCTLPGRLSDLTDTSLSFCQTNQKRESGLISQSAEEAGRFFQGQRAQINE</sequence>
<dbReference type="GO" id="GO:0004497">
    <property type="term" value="F:monooxygenase activity"/>
    <property type="evidence" value="ECO:0007669"/>
    <property type="project" value="UniProtKB-KW"/>
</dbReference>
<name>A0A2P2E183_9LEPT</name>
<keyword evidence="2" id="KW-0503">Monooxygenase</keyword>
<feature type="region of interest" description="Disordered" evidence="1">
    <location>
        <begin position="1"/>
        <end position="24"/>
    </location>
</feature>
<evidence type="ECO:0000256" key="1">
    <source>
        <dbReference type="SAM" id="MobiDB-lite"/>
    </source>
</evidence>
<dbReference type="AlphaFoldDB" id="A0A2P2E183"/>
<accession>A0A2P2E183</accession>
<proteinExistence type="predicted"/>
<reference evidence="2 3" key="1">
    <citation type="submission" date="2018-02" db="EMBL/GenBank/DDBJ databases">
        <title>Novel Leptospira species isolated from soil and water in Japan.</title>
        <authorList>
            <person name="Nakao R."/>
            <person name="Masuzawa T."/>
        </authorList>
    </citation>
    <scope>NUCLEOTIDE SEQUENCE [LARGE SCALE GENOMIC DNA]</scope>
    <source>
        <strain evidence="2 3">YH101</strain>
    </source>
</reference>